<dbReference type="Proteomes" id="UP000762676">
    <property type="component" value="Unassembled WGS sequence"/>
</dbReference>
<accession>A0AAV4IIT5</accession>
<organism evidence="2 3">
    <name type="scientific">Elysia marginata</name>
    <dbReference type="NCBI Taxonomy" id="1093978"/>
    <lineage>
        <taxon>Eukaryota</taxon>
        <taxon>Metazoa</taxon>
        <taxon>Spiralia</taxon>
        <taxon>Lophotrochozoa</taxon>
        <taxon>Mollusca</taxon>
        <taxon>Gastropoda</taxon>
        <taxon>Heterobranchia</taxon>
        <taxon>Euthyneura</taxon>
        <taxon>Panpulmonata</taxon>
        <taxon>Sacoglossa</taxon>
        <taxon>Placobranchoidea</taxon>
        <taxon>Plakobranchidae</taxon>
        <taxon>Elysia</taxon>
    </lineage>
</organism>
<dbReference type="EMBL" id="BMAT01009626">
    <property type="protein sequence ID" value="GFS10289.1"/>
    <property type="molecule type" value="Genomic_DNA"/>
</dbReference>
<evidence type="ECO:0000313" key="2">
    <source>
        <dbReference type="EMBL" id="GFS10289.1"/>
    </source>
</evidence>
<keyword evidence="3" id="KW-1185">Reference proteome</keyword>
<reference evidence="2 3" key="1">
    <citation type="journal article" date="2021" name="Elife">
        <title>Chloroplast acquisition without the gene transfer in kleptoplastic sea slugs, Plakobranchus ocellatus.</title>
        <authorList>
            <person name="Maeda T."/>
            <person name="Takahashi S."/>
            <person name="Yoshida T."/>
            <person name="Shimamura S."/>
            <person name="Takaki Y."/>
            <person name="Nagai Y."/>
            <person name="Toyoda A."/>
            <person name="Suzuki Y."/>
            <person name="Arimoto A."/>
            <person name="Ishii H."/>
            <person name="Satoh N."/>
            <person name="Nishiyama T."/>
            <person name="Hasebe M."/>
            <person name="Maruyama T."/>
            <person name="Minagawa J."/>
            <person name="Obokata J."/>
            <person name="Shigenobu S."/>
        </authorList>
    </citation>
    <scope>NUCLEOTIDE SEQUENCE [LARGE SCALE GENOMIC DNA]</scope>
</reference>
<gene>
    <name evidence="2" type="ORF">ElyMa_004805100</name>
</gene>
<name>A0AAV4IIT5_9GAST</name>
<evidence type="ECO:0000313" key="3">
    <source>
        <dbReference type="Proteomes" id="UP000762676"/>
    </source>
</evidence>
<sequence length="221" mass="24672">METQSLNQVTANDRGTRGRKYVKFFSYYCTFVPNVRRGTTHGRFGECRPVEVPKIDRRKKRAFSLLLLWRCGRGLDRQTELKWFAFPQVLQVFPFAGQVGSRDLCPVRPKLLHVSCAGRVGNCGLIGDDLADGSPSQLVGLIGGAAVVDCCDALSCSFVCFTCNIVLSLSPRRGRWMEAPAACSECLYYDTRRLYGWRGDDSRGPQSRSRTPTTSALSQTR</sequence>
<feature type="region of interest" description="Disordered" evidence="1">
    <location>
        <begin position="200"/>
        <end position="221"/>
    </location>
</feature>
<evidence type="ECO:0000256" key="1">
    <source>
        <dbReference type="SAM" id="MobiDB-lite"/>
    </source>
</evidence>
<proteinExistence type="predicted"/>
<dbReference type="AlphaFoldDB" id="A0AAV4IIT5"/>
<protein>
    <submittedName>
        <fullName evidence="2">Uncharacterized protein</fullName>
    </submittedName>
</protein>
<comment type="caution">
    <text evidence="2">The sequence shown here is derived from an EMBL/GenBank/DDBJ whole genome shotgun (WGS) entry which is preliminary data.</text>
</comment>
<feature type="compositionally biased region" description="Polar residues" evidence="1">
    <location>
        <begin position="204"/>
        <end position="221"/>
    </location>
</feature>